<dbReference type="GO" id="GO:0016055">
    <property type="term" value="P:Wnt signaling pathway"/>
    <property type="evidence" value="ECO:0007669"/>
    <property type="project" value="UniProtKB-KW"/>
</dbReference>
<dbReference type="GO" id="GO:0005737">
    <property type="term" value="C:cytoplasm"/>
    <property type="evidence" value="ECO:0007669"/>
    <property type="project" value="UniProtKB-SubCell"/>
</dbReference>
<dbReference type="Ensembl" id="ENSGACT00000064754.1">
    <property type="protein sequence ID" value="ENSGACP00000069592.1"/>
    <property type="gene ID" value="ENSGACG00000037342.1"/>
</dbReference>
<name>A0AAQ4S343_GASAC</name>
<accession>A0AAQ4S343</accession>
<dbReference type="InterPro" id="IPR024843">
    <property type="entry name" value="Dapper"/>
</dbReference>
<sequence length="448" mass="48328">DQSTTDQLWIRCLSGKRSANCLRGRDSGLISQLQELDRQISDLRLDSEVSHQLETDSRPSSGFYDLSDEASVSLSNSSNSVFSECFCSFTEADGGVLSADQPASRPSPHPGFRAAPLISQSSSWPASSSSHAQSYKRLDGYIYGLLQRRGLPVRTSRPRTSISADSSKTILRHAGFCTRQVSGSGLVTLRGSEFRGGASAGAASSPQRSVDSKCEVQVVPDGSVDFKMSNSDSDNNQKIQKGSNKDSDPKRGLLRQTSAPPPSPSLVSTASLPQEFREPDIPKTSSSPIDTKLPCCLADSALLLKISPKPPQALRAKKVDVAGQGSFSMSLDKGCCTVIAETIAAHQQTIKSCRCWKKVKVKTAMTLRTGRGLEPNERNERRGDQTHRRSVSKKSWLPDERGSRIRHIASSMPEARVLGKHATPGDIQALSPWKPPSPPKTRPGGGCP</sequence>
<dbReference type="GO" id="GO:0046329">
    <property type="term" value="P:negative regulation of JNK cascade"/>
    <property type="evidence" value="ECO:0007669"/>
    <property type="project" value="TreeGrafter"/>
</dbReference>
<evidence type="ECO:0000256" key="1">
    <source>
        <dbReference type="ARBA" id="ARBA00004496"/>
    </source>
</evidence>
<evidence type="ECO:0000256" key="3">
    <source>
        <dbReference type="ARBA" id="ARBA00022473"/>
    </source>
</evidence>
<proteinExistence type="inferred from homology"/>
<evidence type="ECO:0000313" key="9">
    <source>
        <dbReference type="Proteomes" id="UP000007635"/>
    </source>
</evidence>
<feature type="compositionally biased region" description="Polar residues" evidence="7">
    <location>
        <begin position="228"/>
        <end position="242"/>
    </location>
</feature>
<keyword evidence="4" id="KW-0963">Cytoplasm</keyword>
<dbReference type="PANTHER" id="PTHR15919">
    <property type="entry name" value="DAPPER-RELATED"/>
    <property type="match status" value="1"/>
</dbReference>
<evidence type="ECO:0000313" key="8">
    <source>
        <dbReference type="Ensembl" id="ENSGACP00000069592.1"/>
    </source>
</evidence>
<keyword evidence="3" id="KW-0217">Developmental protein</keyword>
<dbReference type="GO" id="GO:0090090">
    <property type="term" value="P:negative regulation of canonical Wnt signaling pathway"/>
    <property type="evidence" value="ECO:0007669"/>
    <property type="project" value="TreeGrafter"/>
</dbReference>
<dbReference type="GO" id="GO:2000095">
    <property type="term" value="P:regulation of Wnt signaling pathway, planar cell polarity pathway"/>
    <property type="evidence" value="ECO:0007669"/>
    <property type="project" value="TreeGrafter"/>
</dbReference>
<keyword evidence="9" id="KW-1185">Reference proteome</keyword>
<feature type="region of interest" description="Disordered" evidence="7">
    <location>
        <begin position="370"/>
        <end position="448"/>
    </location>
</feature>
<reference evidence="8" key="2">
    <citation type="submission" date="2025-08" db="UniProtKB">
        <authorList>
            <consortium name="Ensembl"/>
        </authorList>
    </citation>
    <scope>IDENTIFICATION</scope>
</reference>
<evidence type="ECO:0000256" key="7">
    <source>
        <dbReference type="SAM" id="MobiDB-lite"/>
    </source>
</evidence>
<evidence type="ECO:0000256" key="4">
    <source>
        <dbReference type="ARBA" id="ARBA00022490"/>
    </source>
</evidence>
<dbReference type="PANTHER" id="PTHR15919:SF12">
    <property type="entry name" value="DAPPER HOMOLOG 1"/>
    <property type="match status" value="1"/>
</dbReference>
<dbReference type="Pfam" id="PF15268">
    <property type="entry name" value="Dapper"/>
    <property type="match status" value="2"/>
</dbReference>
<comment type="similarity">
    <text evidence="2">Belongs to the dapper family.</text>
</comment>
<evidence type="ECO:0000256" key="2">
    <source>
        <dbReference type="ARBA" id="ARBA00010807"/>
    </source>
</evidence>
<evidence type="ECO:0000256" key="5">
    <source>
        <dbReference type="ARBA" id="ARBA00022687"/>
    </source>
</evidence>
<reference evidence="8" key="3">
    <citation type="submission" date="2025-09" db="UniProtKB">
        <authorList>
            <consortium name="Ensembl"/>
        </authorList>
    </citation>
    <scope>IDENTIFICATION</scope>
</reference>
<keyword evidence="6" id="KW-0175">Coiled coil</keyword>
<comment type="subcellular location">
    <subcellularLocation>
        <location evidence="1">Cytoplasm</location>
    </subcellularLocation>
</comment>
<dbReference type="AlphaFoldDB" id="A0AAQ4S343"/>
<organism evidence="8 9">
    <name type="scientific">Gasterosteus aculeatus aculeatus</name>
    <name type="common">three-spined stickleback</name>
    <dbReference type="NCBI Taxonomy" id="481459"/>
    <lineage>
        <taxon>Eukaryota</taxon>
        <taxon>Metazoa</taxon>
        <taxon>Chordata</taxon>
        <taxon>Craniata</taxon>
        <taxon>Vertebrata</taxon>
        <taxon>Euteleostomi</taxon>
        <taxon>Actinopterygii</taxon>
        <taxon>Neopterygii</taxon>
        <taxon>Teleostei</taxon>
        <taxon>Neoteleostei</taxon>
        <taxon>Acanthomorphata</taxon>
        <taxon>Eupercaria</taxon>
        <taxon>Perciformes</taxon>
        <taxon>Cottioidei</taxon>
        <taxon>Gasterosteales</taxon>
        <taxon>Gasterosteidae</taxon>
        <taxon>Gasterosteus</taxon>
    </lineage>
</organism>
<feature type="compositionally biased region" description="Basic and acidic residues" evidence="7">
    <location>
        <begin position="374"/>
        <end position="387"/>
    </location>
</feature>
<evidence type="ECO:0000256" key="6">
    <source>
        <dbReference type="ARBA" id="ARBA00023054"/>
    </source>
</evidence>
<keyword evidence="5" id="KW-0879">Wnt signaling pathway</keyword>
<protein>
    <submittedName>
        <fullName evidence="8">Uncharacterized protein</fullName>
    </submittedName>
</protein>
<feature type="region of interest" description="Disordered" evidence="7">
    <location>
        <begin position="222"/>
        <end position="289"/>
    </location>
</feature>
<dbReference type="Proteomes" id="UP000007635">
    <property type="component" value="Chromosome XV"/>
</dbReference>
<reference evidence="8 9" key="1">
    <citation type="journal article" date="2021" name="G3 (Bethesda)">
        <title>Improved contiguity of the threespine stickleback genome using long-read sequencing.</title>
        <authorList>
            <person name="Nath S."/>
            <person name="Shaw D.E."/>
            <person name="White M.A."/>
        </authorList>
    </citation>
    <scope>NUCLEOTIDE SEQUENCE [LARGE SCALE GENOMIC DNA]</scope>
    <source>
        <strain evidence="8 9">Lake Benthic</strain>
    </source>
</reference>